<dbReference type="OrthoDB" id="9801429at2"/>
<comment type="caution">
    <text evidence="1">The sequence shown here is derived from an EMBL/GenBank/DDBJ whole genome shotgun (WGS) entry which is preliminary data.</text>
</comment>
<evidence type="ECO:0000313" key="1">
    <source>
        <dbReference type="EMBL" id="GGI91544.1"/>
    </source>
</evidence>
<protein>
    <submittedName>
        <fullName evidence="1">Uncharacterized protein</fullName>
    </submittedName>
</protein>
<evidence type="ECO:0000313" key="2">
    <source>
        <dbReference type="Proteomes" id="UP000630149"/>
    </source>
</evidence>
<dbReference type="AlphaFoldDB" id="A0A917JXV8"/>
<keyword evidence="2" id="KW-1185">Reference proteome</keyword>
<reference evidence="1" key="1">
    <citation type="journal article" date="2014" name="Int. J. Syst. Evol. Microbiol.">
        <title>Complete genome sequence of Corynebacterium casei LMG S-19264T (=DSM 44701T), isolated from a smear-ripened cheese.</title>
        <authorList>
            <consortium name="US DOE Joint Genome Institute (JGI-PGF)"/>
            <person name="Walter F."/>
            <person name="Albersmeier A."/>
            <person name="Kalinowski J."/>
            <person name="Ruckert C."/>
        </authorList>
    </citation>
    <scope>NUCLEOTIDE SEQUENCE</scope>
    <source>
        <strain evidence="1">JCM 13919</strain>
    </source>
</reference>
<dbReference type="Proteomes" id="UP000630149">
    <property type="component" value="Unassembled WGS sequence"/>
</dbReference>
<name>A0A917JXV8_9GAMM</name>
<gene>
    <name evidence="1" type="ORF">GCM10007966_20220</name>
</gene>
<accession>A0A917JXV8</accession>
<sequence>MKGYIVSKDRRKMLNYSFFGDEKWHTFKIKELKKKFNNTFSESETLLIFATRKDALNYVKARSIIDLHYTEGFCPEYGFMPQYKDHLIFEVEFSEDFNLRTYPVEQGIYSCPDLYLDWKFNSLLQKIDRGKYLYPPCHKVPKDQFMLQPNTDNTKVPKRAGWQYLAPKTIICLVSAIDSRDNEYNLSDLTQNESSCVCSLM</sequence>
<organism evidence="1 2">
    <name type="scientific">Legionella impletisoli</name>
    <dbReference type="NCBI Taxonomy" id="343510"/>
    <lineage>
        <taxon>Bacteria</taxon>
        <taxon>Pseudomonadati</taxon>
        <taxon>Pseudomonadota</taxon>
        <taxon>Gammaproteobacteria</taxon>
        <taxon>Legionellales</taxon>
        <taxon>Legionellaceae</taxon>
        <taxon>Legionella</taxon>
    </lineage>
</organism>
<dbReference type="EMBL" id="BMOB01000011">
    <property type="protein sequence ID" value="GGI91544.1"/>
    <property type="molecule type" value="Genomic_DNA"/>
</dbReference>
<dbReference type="RefSeq" id="WP_131777315.1">
    <property type="nucleotide sequence ID" value="NZ_BMOB01000011.1"/>
</dbReference>
<reference evidence="1" key="2">
    <citation type="submission" date="2020-09" db="EMBL/GenBank/DDBJ databases">
        <authorList>
            <person name="Sun Q."/>
            <person name="Ohkuma M."/>
        </authorList>
    </citation>
    <scope>NUCLEOTIDE SEQUENCE</scope>
    <source>
        <strain evidence="1">JCM 13919</strain>
    </source>
</reference>
<proteinExistence type="predicted"/>